<dbReference type="AlphaFoldDB" id="A0A9I9DRL5"/>
<protein>
    <submittedName>
        <fullName evidence="3">Uncharacterized protein LOC103499109 isoform X2</fullName>
    </submittedName>
</protein>
<reference evidence="1" key="1">
    <citation type="submission" date="2023-03" db="UniProtKB">
        <authorList>
            <consortium name="EnsemblPlants"/>
        </authorList>
    </citation>
    <scope>IDENTIFICATION</scope>
</reference>
<gene>
    <name evidence="3" type="primary">LOC103499109</name>
</gene>
<dbReference type="Pfam" id="PF00300">
    <property type="entry name" value="His_Phos_1"/>
    <property type="match status" value="1"/>
</dbReference>
<dbReference type="CDD" id="cd07067">
    <property type="entry name" value="HP_PGM_like"/>
    <property type="match status" value="1"/>
</dbReference>
<accession>A0A9I9DRL5</accession>
<sequence>MKRITNTGEAQRGVQDQGMATASFLRNRYWILRHGKSIPNEKGLIVSSIENGILPEYQLDPEGVEQARLAGIQFLKELKENSILLENVRICYSPFSRTIHTAKVAASVLNLPFEDPQCKMIENLRERYFGPSFELSSHEKYEDIWALDEEDPFKRPEGGESVEDVASRLAQAILEIESLFQGGKPWGSPTNFSGNDGIGRQARWINFF</sequence>
<evidence type="ECO:0000313" key="3">
    <source>
        <dbReference type="RefSeq" id="XP_050947363.1"/>
    </source>
</evidence>
<dbReference type="RefSeq" id="XP_050947363.1">
    <property type="nucleotide sequence ID" value="XM_051091406.1"/>
</dbReference>
<reference evidence="3" key="2">
    <citation type="submission" date="2025-05" db="UniProtKB">
        <authorList>
            <consortium name="RefSeq"/>
        </authorList>
    </citation>
    <scope>IDENTIFICATION</scope>
    <source>
        <tissue evidence="3">Stem</tissue>
    </source>
</reference>
<dbReference type="Gene3D" id="3.40.50.1240">
    <property type="entry name" value="Phosphoglycerate mutase-like"/>
    <property type="match status" value="1"/>
</dbReference>
<dbReference type="PANTHER" id="PTHR47821">
    <property type="entry name" value="PHOSPHOGLYCERATE MUTASE FAMILY PROTEIN"/>
    <property type="match status" value="1"/>
</dbReference>
<evidence type="ECO:0000313" key="1">
    <source>
        <dbReference type="EnsemblPlants" id="MELO3C022591.2.1"/>
    </source>
</evidence>
<dbReference type="Proteomes" id="UP001652600">
    <property type="component" value="Chromosome 10"/>
</dbReference>
<dbReference type="InterPro" id="IPR029033">
    <property type="entry name" value="His_PPase_superfam"/>
</dbReference>
<proteinExistence type="predicted"/>
<dbReference type="PANTHER" id="PTHR47821:SF2">
    <property type="entry name" value="PHOSPHOGLYCERATE MUTASE FAMILY PROTEIN"/>
    <property type="match status" value="1"/>
</dbReference>
<dbReference type="SMR" id="A0A9I9DRL5"/>
<dbReference type="GeneID" id="103499109"/>
<dbReference type="EnsemblPlants" id="MELO3C022591.2.1">
    <property type="protein sequence ID" value="MELO3C022591.2.1"/>
    <property type="gene ID" value="MELO3C022591.2"/>
</dbReference>
<dbReference type="SUPFAM" id="SSF53254">
    <property type="entry name" value="Phosphoglycerate mutase-like"/>
    <property type="match status" value="1"/>
</dbReference>
<evidence type="ECO:0000313" key="2">
    <source>
        <dbReference type="Proteomes" id="UP001652600"/>
    </source>
</evidence>
<dbReference type="Gramene" id="MELO3C022591.2.1">
    <property type="protein sequence ID" value="MELO3C022591.2.1"/>
    <property type="gene ID" value="MELO3C022591.2"/>
</dbReference>
<keyword evidence="2" id="KW-1185">Reference proteome</keyword>
<dbReference type="InterPro" id="IPR013078">
    <property type="entry name" value="His_Pase_superF_clade-1"/>
</dbReference>
<name>A0A9I9DRL5_CUCME</name>
<organism evidence="1">
    <name type="scientific">Cucumis melo</name>
    <name type="common">Muskmelon</name>
    <dbReference type="NCBI Taxonomy" id="3656"/>
    <lineage>
        <taxon>Eukaryota</taxon>
        <taxon>Viridiplantae</taxon>
        <taxon>Streptophyta</taxon>
        <taxon>Embryophyta</taxon>
        <taxon>Tracheophyta</taxon>
        <taxon>Spermatophyta</taxon>
        <taxon>Magnoliopsida</taxon>
        <taxon>eudicotyledons</taxon>
        <taxon>Gunneridae</taxon>
        <taxon>Pentapetalae</taxon>
        <taxon>rosids</taxon>
        <taxon>fabids</taxon>
        <taxon>Cucurbitales</taxon>
        <taxon>Cucurbitaceae</taxon>
        <taxon>Benincaseae</taxon>
        <taxon>Cucumis</taxon>
    </lineage>
</organism>